<reference evidence="7 8" key="1">
    <citation type="submission" date="2024-10" db="EMBL/GenBank/DDBJ databases">
        <title>Updated reference genomes for cyclostephanoid diatoms.</title>
        <authorList>
            <person name="Roberts W.R."/>
            <person name="Alverson A.J."/>
        </authorList>
    </citation>
    <scope>NUCLEOTIDE SEQUENCE [LARGE SCALE GENOMIC DNA]</scope>
    <source>
        <strain evidence="7 8">AJA228-03</strain>
    </source>
</reference>
<evidence type="ECO:0000256" key="5">
    <source>
        <dbReference type="SAM" id="MobiDB-lite"/>
    </source>
</evidence>
<dbReference type="Pfam" id="PF18122">
    <property type="entry name" value="APC1_C"/>
    <property type="match status" value="1"/>
</dbReference>
<dbReference type="Proteomes" id="UP001530377">
    <property type="component" value="Unassembled WGS sequence"/>
</dbReference>
<dbReference type="GO" id="GO:0051301">
    <property type="term" value="P:cell division"/>
    <property type="evidence" value="ECO:0007669"/>
    <property type="project" value="UniProtKB-KW"/>
</dbReference>
<dbReference type="EMBL" id="JALLPB020000305">
    <property type="protein sequence ID" value="KAL3810757.1"/>
    <property type="molecule type" value="Genomic_DNA"/>
</dbReference>
<feature type="region of interest" description="Disordered" evidence="5">
    <location>
        <begin position="342"/>
        <end position="361"/>
    </location>
</feature>
<keyword evidence="8" id="KW-1185">Reference proteome</keyword>
<keyword evidence="4" id="KW-0131">Cell cycle</keyword>
<organism evidence="7 8">
    <name type="scientific">Cyclostephanos tholiformis</name>
    <dbReference type="NCBI Taxonomy" id="382380"/>
    <lineage>
        <taxon>Eukaryota</taxon>
        <taxon>Sar</taxon>
        <taxon>Stramenopiles</taxon>
        <taxon>Ochrophyta</taxon>
        <taxon>Bacillariophyta</taxon>
        <taxon>Coscinodiscophyceae</taxon>
        <taxon>Thalassiosirophycidae</taxon>
        <taxon>Stephanodiscales</taxon>
        <taxon>Stephanodiscaceae</taxon>
        <taxon>Cyclostephanos</taxon>
    </lineage>
</organism>
<dbReference type="InterPro" id="IPR041221">
    <property type="entry name" value="APC1_C"/>
</dbReference>
<evidence type="ECO:0000256" key="3">
    <source>
        <dbReference type="ARBA" id="ARBA00022776"/>
    </source>
</evidence>
<evidence type="ECO:0000256" key="1">
    <source>
        <dbReference type="ARBA" id="ARBA00010547"/>
    </source>
</evidence>
<dbReference type="Gene3D" id="1.25.10.10">
    <property type="entry name" value="Leucine-rich Repeat Variant"/>
    <property type="match status" value="2"/>
</dbReference>
<comment type="similarity">
    <text evidence="1">Belongs to the APC1 family.</text>
</comment>
<feature type="domain" description="Anaphase-promoting complex subunit 1 C-terminal" evidence="6">
    <location>
        <begin position="2120"/>
        <end position="2272"/>
    </location>
</feature>
<dbReference type="PANTHER" id="PTHR12827">
    <property type="entry name" value="MEIOTIC CHECKPOINT REGULATOR TSG24 FAMILY MEMBER"/>
    <property type="match status" value="1"/>
</dbReference>
<evidence type="ECO:0000313" key="8">
    <source>
        <dbReference type="Proteomes" id="UP001530377"/>
    </source>
</evidence>
<dbReference type="InterPro" id="IPR018247">
    <property type="entry name" value="EF_Hand_1_Ca_BS"/>
</dbReference>
<sequence length="2276" mass="250468">MQPLAPPPIELTPLHFHYEHSPLRDTSGTSIGASANVVVLHRIVSSASSLRGSVDDENGVSYSSMSGMMLGESGIGGDIIASVVIINRDHDDAKHIIKKRVWETATVVLVERMDGVTLASFELPPLNDKQFHSPKPHRPILRSANTSSSPSRSWESGYRDQIMCWASFRHVKKNSTNNCDNCKTTVSDDTFCGRKMLCVLGNPSTLFVFDALGDTALGHTNLNTSAKRNCDVGCGEGERECGGIEGPGGHTISLPFSARSIFPNEGGGLLISRVPFELDYNMAAVSEYLGGGSGSDNGGLDVAGMIEEGILQQKNLPPSPSGLSFPMTPRVLQRRRHSNLYTDYDCENGNKKDDDNEDISLEGPPGMPLHFSEEGEYAAKLGSLFVADNDDPPPAIDVDAMISDDGHGVPCLFSLCHPLDELHPLAVTVTTSTASISNDVEGERDDDGSGLGADCNRSVKLFSNVLETLVYVGCPRLFHGATTTKTTKTSPICVTYNEQVARHTIWSLSRVVSPAQPLPLWKTTARRIWDSSSSSFCSENTEPSVDFAGVEDNQDNFMNHQRQQRLNHQIGEVSSRISYIHPSFTLRKLFVEDASLFLDPPSPPPILSVADAYTEVDPASTETGDGDDDSCRKITMNRNQRNVFLATDKLGKGDLVLCIFIPNNLKANDDKKGTENAVDGMSDDTTSMLRCYLLSCGNTQREVMSIESVFHLIDLPCLSAQPVQSIPISQASFSCSSIRKHTSHFHNLDRDTLATDILIVRQQCVVDNDLQNSKYDDNEGKKGFTMSLYRAGAIHITDFTIPQSTLDAICLSSGKPTFVELDNAVENRVDLRFLHTADNSEVVKEDIRDKWRKQEILQSTRTILRASFSLLIHTSPIAETALRAIESSLVHCSCQAIHMTTAAHPKVLPSQHQPIRNNSFPASLLSTILPMLIRADTVRLFQQASRNAKINNSSQKVEDDGWNSFTIVLLNLLGMMNKDGEECPLVATGSHQSDEKNASSSSTWENLIHTDFHSTFNDGEGRILFGNDLRCLKDHSVEDSTVTCKSYVFGGGCKYDVRSLSSLAYAKTFETSAADRGLGGNNGRNDMLVHSYRQLIFDSLYLLHEDSRLVGLSRGLLWTRRLGTLLLHVAEQMSPLMSDYEDHFNRLLGNSCCLSNACNSYSIQLKDKQRLTSFMTPPCILTCLDVILHFHADDFAAKDAYGIAEFKFLLEHGLNGTCFYIWMVLRLYIVLFDQNNFLSKFMFDGDLGLNQKYRDRATILAMLDEGVFHSYQLLDELPLCVALPLLEAIRRCCLDPPQVDSIGDCWPAAAFDLVGRNDIADFLSQSMLGSSYYEKSDFDDVTTSSDDLDSDGLVGLEDFSSMIFPDDNRVREAVRLLRSSRPLFLRVARPVELSDHEYERSKQEKLLLLCRRSIALPLGRGMLTLGTHNAPSAEQLVIPSIVMAGRVPPMNGTLALDMTACPTNFRVWPEFHNGVAAGLRLPPSSEDTNAKAITRTWIKFNKPLYVADIVGSHNPTQMSTSSYAHGGFLMALGLRGYLSALTTIDLTDYLTQGTITTTVGIFLGMASNKRGSCDPSVSKMLCLHVPSLLPPSFLPMDLASPVQAAAVAGIGLLYQGSSHRLMTEFLLNEMGRPPAKDQNSNDRESFALVCGLALGMVNLKRGTSTVSGLEDLRIEERLHCYITGAANSGDLRGNEGFDGSVGNGSQGDMDWNFRIDEVTSPNTDVTASGATLALGLMYIRSQNASIAASLQLPDTHFLLDYKRPDVLTLRVLSRSLILWNDIEPTTEWIDFQIPSFVRSSINLMRNAAKRSMNTGNHAYANVTDEQDDAGGDDKTKKEFTDFDPQAIRQANTYIISGACLALGLKYAGSASRAAASAIIERALWLLELRDNKDAVTLTQRPDNSTLVTCLSTVAISLAMVMSGTGDLDSFRLFRVLRWKCDDGTLYGTHMAFGAAIGLLFLGGGKSTLGSSPEDVVVLVAALYPHFPILSSDNQYHLQALRHLYVLAVHERILEARDVDSNEKVCIPIELTVADSNELVQASTPLLIANDSNFALLRSKSERYYPIVINGTDWNTCGNLSSLFVKRKAGHLSYLQDPNGLRSLSLQQLEIADNKSFLNSVNLFSDDAKLASFAKFFCSSFFEADKSFEKCCSHIAKECLKEEKSSDILAVYVKIFKLIDSIGQKKLCVEDVLDARLLMTYFETRERLGNGHITAASSLMNRETLSLLCESVDDLFQVPDSMLQSLAKRRPEQWLKGDNKTLLSAFLVWTGVPLICP</sequence>
<evidence type="ECO:0000313" key="7">
    <source>
        <dbReference type="EMBL" id="KAL3810757.1"/>
    </source>
</evidence>
<gene>
    <name evidence="7" type="ORF">ACHAXA_011002</name>
</gene>
<protein>
    <recommendedName>
        <fullName evidence="6">Anaphase-promoting complex subunit 1 C-terminal domain-containing protein</fullName>
    </recommendedName>
</protein>
<evidence type="ECO:0000256" key="2">
    <source>
        <dbReference type="ARBA" id="ARBA00022618"/>
    </source>
</evidence>
<feature type="region of interest" description="Disordered" evidence="5">
    <location>
        <begin position="129"/>
        <end position="153"/>
    </location>
</feature>
<dbReference type="InterPro" id="IPR011989">
    <property type="entry name" value="ARM-like"/>
</dbReference>
<evidence type="ECO:0000256" key="4">
    <source>
        <dbReference type="ARBA" id="ARBA00023306"/>
    </source>
</evidence>
<accession>A0ABD3REI0</accession>
<comment type="caution">
    <text evidence="7">The sequence shown here is derived from an EMBL/GenBank/DDBJ whole genome shotgun (WGS) entry which is preliminary data.</text>
</comment>
<dbReference type="InterPro" id="IPR024990">
    <property type="entry name" value="Apc1"/>
</dbReference>
<dbReference type="PROSITE" id="PS00018">
    <property type="entry name" value="EF_HAND_1"/>
    <property type="match status" value="1"/>
</dbReference>
<keyword evidence="2" id="KW-0132">Cell division</keyword>
<feature type="compositionally biased region" description="Low complexity" evidence="5">
    <location>
        <begin position="143"/>
        <end position="153"/>
    </location>
</feature>
<keyword evidence="3" id="KW-0498">Mitosis</keyword>
<evidence type="ECO:0000259" key="6">
    <source>
        <dbReference type="Pfam" id="PF18122"/>
    </source>
</evidence>
<name>A0ABD3REI0_9STRA</name>
<proteinExistence type="inferred from homology"/>
<dbReference type="PANTHER" id="PTHR12827:SF3">
    <property type="entry name" value="ANAPHASE-PROMOTING COMPLEX SUBUNIT 1"/>
    <property type="match status" value="1"/>
</dbReference>